<evidence type="ECO:0000256" key="1">
    <source>
        <dbReference type="ARBA" id="ARBA00004948"/>
    </source>
</evidence>
<dbReference type="CDD" id="cd01169">
    <property type="entry name" value="HMPP_kinase"/>
    <property type="match status" value="1"/>
</dbReference>
<dbReference type="PANTHER" id="PTHR20858:SF17">
    <property type="entry name" value="HYDROXYMETHYLPYRIMIDINE_PHOSPHOMETHYLPYRIMIDINE KINASE THI20-RELATED"/>
    <property type="match status" value="1"/>
</dbReference>
<dbReference type="GO" id="GO:0008972">
    <property type="term" value="F:phosphomethylpyrimidine kinase activity"/>
    <property type="evidence" value="ECO:0007669"/>
    <property type="project" value="InterPro"/>
</dbReference>
<sequence length="254" mass="26045">MKTWPHVLVVAGSDSSGGAGIVRDIETLAAFGVKASVAVTAVTVQSHHGVQHVDAIPPERVLQQMRAALTSNHVDAIKIGMLATAATITAVATVLTDHPDIPVVLDPVLASSSGGVLLAPNAKASLHRLFLQCALITPNLPELSLLTGPMNNEPREAAIAQARELVAAGVQAVLVKGGHGDGLDSVDILVQAGNAVQCFSAPRLAVSMRGTGCMLASAIAARLASGGDLRTAVGDAKAFVQDRLADSGHRHNLR</sequence>
<dbReference type="Gene3D" id="3.40.1190.20">
    <property type="match status" value="1"/>
</dbReference>
<reference evidence="4 5" key="1">
    <citation type="submission" date="2020-08" db="EMBL/GenBank/DDBJ databases">
        <title>Genomic Encyclopedia of Type Strains, Phase IV (KMG-V): Genome sequencing to study the core and pangenomes of soil and plant-associated prokaryotes.</title>
        <authorList>
            <person name="Whitman W."/>
        </authorList>
    </citation>
    <scope>NUCLEOTIDE SEQUENCE [LARGE SCALE GENOMIC DNA]</scope>
    <source>
        <strain evidence="4 5">SEMIA 4084</strain>
    </source>
</reference>
<organism evidence="4 5">
    <name type="scientific">Rhizobium giardinii</name>
    <dbReference type="NCBI Taxonomy" id="56731"/>
    <lineage>
        <taxon>Bacteria</taxon>
        <taxon>Pseudomonadati</taxon>
        <taxon>Pseudomonadota</taxon>
        <taxon>Alphaproteobacteria</taxon>
        <taxon>Hyphomicrobiales</taxon>
        <taxon>Rhizobiaceae</taxon>
        <taxon>Rhizobium/Agrobacterium group</taxon>
        <taxon>Rhizobium</taxon>
    </lineage>
</organism>
<evidence type="ECO:0000313" key="5">
    <source>
        <dbReference type="Proteomes" id="UP000585507"/>
    </source>
</evidence>
<comment type="pathway">
    <text evidence="1">Cofactor biosynthesis; thiamine diphosphate biosynthesis.</text>
</comment>
<dbReference type="Proteomes" id="UP000585507">
    <property type="component" value="Unassembled WGS sequence"/>
</dbReference>
<dbReference type="SUPFAM" id="SSF53613">
    <property type="entry name" value="Ribokinase-like"/>
    <property type="match status" value="1"/>
</dbReference>
<accession>A0A7W8XAU2</accession>
<dbReference type="EMBL" id="JACHBK010000008">
    <property type="protein sequence ID" value="MBB5537063.1"/>
    <property type="molecule type" value="Genomic_DNA"/>
</dbReference>
<dbReference type="GO" id="GO:0008902">
    <property type="term" value="F:hydroxymethylpyrimidine kinase activity"/>
    <property type="evidence" value="ECO:0007669"/>
    <property type="project" value="UniProtKB-EC"/>
</dbReference>
<protein>
    <recommendedName>
        <fullName evidence="2">hydroxymethylpyrimidine kinase</fullName>
        <ecNumber evidence="2">2.7.1.49</ecNumber>
    </recommendedName>
</protein>
<dbReference type="UniPathway" id="UPA00060">
    <property type="reaction ID" value="UER00138"/>
</dbReference>
<dbReference type="GO" id="GO:0009229">
    <property type="term" value="P:thiamine diphosphate biosynthetic process"/>
    <property type="evidence" value="ECO:0007669"/>
    <property type="project" value="UniProtKB-UniPathway"/>
</dbReference>
<gene>
    <name evidence="4" type="ORF">GGD55_003778</name>
</gene>
<dbReference type="GO" id="GO:0009228">
    <property type="term" value="P:thiamine biosynthetic process"/>
    <property type="evidence" value="ECO:0007669"/>
    <property type="project" value="InterPro"/>
</dbReference>
<name>A0A7W8XAU2_9HYPH</name>
<evidence type="ECO:0000313" key="4">
    <source>
        <dbReference type="EMBL" id="MBB5537063.1"/>
    </source>
</evidence>
<keyword evidence="4" id="KW-0808">Transferase</keyword>
<dbReference type="GO" id="GO:0005829">
    <property type="term" value="C:cytosol"/>
    <property type="evidence" value="ECO:0007669"/>
    <property type="project" value="TreeGrafter"/>
</dbReference>
<dbReference type="AlphaFoldDB" id="A0A7W8XAU2"/>
<proteinExistence type="predicted"/>
<evidence type="ECO:0000256" key="2">
    <source>
        <dbReference type="ARBA" id="ARBA00012135"/>
    </source>
</evidence>
<dbReference type="EC" id="2.7.1.49" evidence="2"/>
<dbReference type="InterPro" id="IPR004399">
    <property type="entry name" value="HMP/HMP-P_kinase_dom"/>
</dbReference>
<keyword evidence="5" id="KW-1185">Reference proteome</keyword>
<comment type="caution">
    <text evidence="4">The sequence shown here is derived from an EMBL/GenBank/DDBJ whole genome shotgun (WGS) entry which is preliminary data.</text>
</comment>
<feature type="domain" description="Pyridoxamine kinase/Phosphomethylpyrimidine kinase" evidence="3">
    <location>
        <begin position="14"/>
        <end position="247"/>
    </location>
</feature>
<dbReference type="InterPro" id="IPR029056">
    <property type="entry name" value="Ribokinase-like"/>
</dbReference>
<keyword evidence="4" id="KW-0418">Kinase</keyword>
<dbReference type="PANTHER" id="PTHR20858">
    <property type="entry name" value="PHOSPHOMETHYLPYRIMIDINE KINASE"/>
    <property type="match status" value="1"/>
</dbReference>
<dbReference type="InterPro" id="IPR013749">
    <property type="entry name" value="PM/HMP-P_kinase-1"/>
</dbReference>
<dbReference type="RefSeq" id="WP_018329277.1">
    <property type="nucleotide sequence ID" value="NZ_JACHBK010000008.1"/>
</dbReference>
<dbReference type="Pfam" id="PF08543">
    <property type="entry name" value="Phos_pyr_kin"/>
    <property type="match status" value="1"/>
</dbReference>
<evidence type="ECO:0000259" key="3">
    <source>
        <dbReference type="Pfam" id="PF08543"/>
    </source>
</evidence>